<dbReference type="EMBL" id="BKCJ011363977">
    <property type="protein sequence ID" value="GFD25869.1"/>
    <property type="molecule type" value="Genomic_DNA"/>
</dbReference>
<organism evidence="2">
    <name type="scientific">Tanacetum cinerariifolium</name>
    <name type="common">Dalmatian daisy</name>
    <name type="synonym">Chrysanthemum cinerariifolium</name>
    <dbReference type="NCBI Taxonomy" id="118510"/>
    <lineage>
        <taxon>Eukaryota</taxon>
        <taxon>Viridiplantae</taxon>
        <taxon>Streptophyta</taxon>
        <taxon>Embryophyta</taxon>
        <taxon>Tracheophyta</taxon>
        <taxon>Spermatophyta</taxon>
        <taxon>Magnoliopsida</taxon>
        <taxon>eudicotyledons</taxon>
        <taxon>Gunneridae</taxon>
        <taxon>Pentapetalae</taxon>
        <taxon>asterids</taxon>
        <taxon>campanulids</taxon>
        <taxon>Asterales</taxon>
        <taxon>Asteraceae</taxon>
        <taxon>Asteroideae</taxon>
        <taxon>Anthemideae</taxon>
        <taxon>Anthemidinae</taxon>
        <taxon>Tanacetum</taxon>
    </lineage>
</organism>
<keyword evidence="1" id="KW-0732">Signal</keyword>
<evidence type="ECO:0000313" key="2">
    <source>
        <dbReference type="EMBL" id="GFD25869.1"/>
    </source>
</evidence>
<protein>
    <submittedName>
        <fullName evidence="2">Uncharacterized protein</fullName>
    </submittedName>
</protein>
<feature type="chain" id="PRO_5025333799" evidence="1">
    <location>
        <begin position="28"/>
        <end position="87"/>
    </location>
</feature>
<reference evidence="2" key="1">
    <citation type="journal article" date="2019" name="Sci. Rep.">
        <title>Draft genome of Tanacetum cinerariifolium, the natural source of mosquito coil.</title>
        <authorList>
            <person name="Yamashiro T."/>
            <person name="Shiraishi A."/>
            <person name="Satake H."/>
            <person name="Nakayama K."/>
        </authorList>
    </citation>
    <scope>NUCLEOTIDE SEQUENCE</scope>
</reference>
<name>A0A699UXC0_TANCI</name>
<dbReference type="AlphaFoldDB" id="A0A699UXC0"/>
<evidence type="ECO:0000256" key="1">
    <source>
        <dbReference type="SAM" id="SignalP"/>
    </source>
</evidence>
<feature type="signal peptide" evidence="1">
    <location>
        <begin position="1"/>
        <end position="27"/>
    </location>
</feature>
<proteinExistence type="predicted"/>
<sequence>FQLRDNSELHRILAALWPLRLLLDVNAHPIPGLYLAGRVGRSILGDAGQQVVLNDGAVVEIQHGRLLCKPFGQGPCGATTTDGYRAP</sequence>
<gene>
    <name evidence="2" type="ORF">Tci_897838</name>
</gene>
<accession>A0A699UXC0</accession>
<comment type="caution">
    <text evidence="2">The sequence shown here is derived from an EMBL/GenBank/DDBJ whole genome shotgun (WGS) entry which is preliminary data.</text>
</comment>
<feature type="non-terminal residue" evidence="2">
    <location>
        <position position="1"/>
    </location>
</feature>